<dbReference type="AlphaFoldDB" id="A0A4Y2JMU7"/>
<dbReference type="Proteomes" id="UP000499080">
    <property type="component" value="Unassembled WGS sequence"/>
</dbReference>
<keyword evidence="3" id="KW-1185">Reference proteome</keyword>
<comment type="caution">
    <text evidence="1">The sequence shown here is derived from an EMBL/GenBank/DDBJ whole genome shotgun (WGS) entry which is preliminary data.</text>
</comment>
<name>A0A4Y2JMU7_ARAVE</name>
<dbReference type="EMBL" id="BGPR01191051">
    <property type="protein sequence ID" value="GBM91399.1"/>
    <property type="molecule type" value="Genomic_DNA"/>
</dbReference>
<reference evidence="1 3" key="1">
    <citation type="journal article" date="2019" name="Sci. Rep.">
        <title>Orb-weaving spider Araneus ventricosus genome elucidates the spidroin gene catalogue.</title>
        <authorList>
            <person name="Kono N."/>
            <person name="Nakamura H."/>
            <person name="Ohtoshi R."/>
            <person name="Moran D.A.P."/>
            <person name="Shinohara A."/>
            <person name="Yoshida Y."/>
            <person name="Fujiwara M."/>
            <person name="Mori M."/>
            <person name="Tomita M."/>
            <person name="Arakawa K."/>
        </authorList>
    </citation>
    <scope>NUCLEOTIDE SEQUENCE [LARGE SCALE GENOMIC DNA]</scope>
</reference>
<organism evidence="1 3">
    <name type="scientific">Araneus ventricosus</name>
    <name type="common">Orbweaver spider</name>
    <name type="synonym">Epeira ventricosa</name>
    <dbReference type="NCBI Taxonomy" id="182803"/>
    <lineage>
        <taxon>Eukaryota</taxon>
        <taxon>Metazoa</taxon>
        <taxon>Ecdysozoa</taxon>
        <taxon>Arthropoda</taxon>
        <taxon>Chelicerata</taxon>
        <taxon>Arachnida</taxon>
        <taxon>Araneae</taxon>
        <taxon>Araneomorphae</taxon>
        <taxon>Entelegynae</taxon>
        <taxon>Araneoidea</taxon>
        <taxon>Araneidae</taxon>
        <taxon>Araneus</taxon>
    </lineage>
</organism>
<sequence>SIMPFGPVNPIDAPYGQYVYDYTHTRKILCLVSYGHIGRGPGQLNGNEDRREVNHLSLWEHGMHFLPRIFILLTRNPLGSVFGGIQCR</sequence>
<evidence type="ECO:0000313" key="3">
    <source>
        <dbReference type="Proteomes" id="UP000499080"/>
    </source>
</evidence>
<proteinExistence type="predicted"/>
<gene>
    <name evidence="2" type="ORF">AVEN_138874_1</name>
    <name evidence="1" type="ORF">AVEN_46298_1</name>
</gene>
<evidence type="ECO:0000313" key="1">
    <source>
        <dbReference type="EMBL" id="GBM91360.1"/>
    </source>
</evidence>
<dbReference type="EMBL" id="BGPR01191036">
    <property type="protein sequence ID" value="GBM91360.1"/>
    <property type="molecule type" value="Genomic_DNA"/>
</dbReference>
<evidence type="ECO:0000313" key="2">
    <source>
        <dbReference type="EMBL" id="GBM91399.1"/>
    </source>
</evidence>
<accession>A0A4Y2JMU7</accession>
<feature type="non-terminal residue" evidence="1">
    <location>
        <position position="1"/>
    </location>
</feature>
<protein>
    <submittedName>
        <fullName evidence="1">Uncharacterized protein</fullName>
    </submittedName>
</protein>